<dbReference type="AlphaFoldDB" id="A0A2H3JZX1"/>
<evidence type="ECO:0000313" key="6">
    <source>
        <dbReference type="Proteomes" id="UP000218811"/>
    </source>
</evidence>
<feature type="region of interest" description="Disordered" evidence="3">
    <location>
        <begin position="497"/>
        <end position="523"/>
    </location>
</feature>
<feature type="repeat" description="ANK" evidence="2">
    <location>
        <begin position="264"/>
        <end position="296"/>
    </location>
</feature>
<protein>
    <recommendedName>
        <fullName evidence="4">IPT/TIG domain-containing protein</fullName>
    </recommendedName>
</protein>
<dbReference type="SUPFAM" id="SSF81296">
    <property type="entry name" value="E set domains"/>
    <property type="match status" value="1"/>
</dbReference>
<dbReference type="PROSITE" id="PS50088">
    <property type="entry name" value="ANK_REPEAT"/>
    <property type="match status" value="2"/>
</dbReference>
<dbReference type="Gene3D" id="1.25.40.20">
    <property type="entry name" value="Ankyrin repeat-containing domain"/>
    <property type="match status" value="1"/>
</dbReference>
<gene>
    <name evidence="5" type="ORF">WOLCODRAFT_90277</name>
</gene>
<name>A0A2H3JZX1_WOLCO</name>
<keyword evidence="6" id="KW-1185">Reference proteome</keyword>
<feature type="region of interest" description="Disordered" evidence="3">
    <location>
        <begin position="16"/>
        <end position="35"/>
    </location>
</feature>
<feature type="repeat" description="ANK" evidence="2">
    <location>
        <begin position="297"/>
        <end position="329"/>
    </location>
</feature>
<dbReference type="EMBL" id="KB468146">
    <property type="protein sequence ID" value="PCH43418.1"/>
    <property type="molecule type" value="Genomic_DNA"/>
</dbReference>
<dbReference type="SMART" id="SM00248">
    <property type="entry name" value="ANK"/>
    <property type="match status" value="2"/>
</dbReference>
<dbReference type="InterPro" id="IPR013783">
    <property type="entry name" value="Ig-like_fold"/>
</dbReference>
<dbReference type="SUPFAM" id="SSF48403">
    <property type="entry name" value="Ankyrin repeat"/>
    <property type="match status" value="1"/>
</dbReference>
<feature type="compositionally biased region" description="Pro residues" evidence="3">
    <location>
        <begin position="20"/>
        <end position="31"/>
    </location>
</feature>
<evidence type="ECO:0000259" key="4">
    <source>
        <dbReference type="SMART" id="SM00429"/>
    </source>
</evidence>
<feature type="domain" description="IPT/TIG" evidence="4">
    <location>
        <begin position="67"/>
        <end position="154"/>
    </location>
</feature>
<feature type="region of interest" description="Disordered" evidence="3">
    <location>
        <begin position="538"/>
        <end position="564"/>
    </location>
</feature>
<dbReference type="GO" id="GO:0003690">
    <property type="term" value="F:double-stranded DNA binding"/>
    <property type="evidence" value="ECO:0007669"/>
    <property type="project" value="TreeGrafter"/>
</dbReference>
<accession>A0A2H3JZX1</accession>
<dbReference type="PANTHER" id="PTHR23335">
    <property type="entry name" value="CALMODULIN-BINDING TRANSCRIPTION ACTIVATOR CAMTA"/>
    <property type="match status" value="1"/>
</dbReference>
<dbReference type="PANTHER" id="PTHR23335:SF1">
    <property type="entry name" value="CALMODULIN-BINDING TRANSCRIPTION ACTIVATOR, ISOFORM F"/>
    <property type="match status" value="1"/>
</dbReference>
<dbReference type="GO" id="GO:0003712">
    <property type="term" value="F:transcription coregulator activity"/>
    <property type="evidence" value="ECO:0007669"/>
    <property type="project" value="TreeGrafter"/>
</dbReference>
<feature type="compositionally biased region" description="Basic residues" evidence="3">
    <location>
        <begin position="374"/>
        <end position="390"/>
    </location>
</feature>
<dbReference type="Pfam" id="PF01833">
    <property type="entry name" value="TIG"/>
    <property type="match status" value="1"/>
</dbReference>
<dbReference type="InterPro" id="IPR036770">
    <property type="entry name" value="Ankyrin_rpt-contain_sf"/>
</dbReference>
<feature type="region of interest" description="Disordered" evidence="3">
    <location>
        <begin position="358"/>
        <end position="422"/>
    </location>
</feature>
<dbReference type="Proteomes" id="UP000218811">
    <property type="component" value="Unassembled WGS sequence"/>
</dbReference>
<dbReference type="SMART" id="SM00429">
    <property type="entry name" value="IPT"/>
    <property type="match status" value="1"/>
</dbReference>
<keyword evidence="1 2" id="KW-0040">ANK repeat</keyword>
<feature type="compositionally biased region" description="Basic and acidic residues" evidence="3">
    <location>
        <begin position="410"/>
        <end position="422"/>
    </location>
</feature>
<dbReference type="InterPro" id="IPR002909">
    <property type="entry name" value="IPT_dom"/>
</dbReference>
<dbReference type="InterPro" id="IPR002110">
    <property type="entry name" value="Ankyrin_rpt"/>
</dbReference>
<organism evidence="5 6">
    <name type="scientific">Wolfiporia cocos (strain MD-104)</name>
    <name type="common">Brown rot fungus</name>
    <dbReference type="NCBI Taxonomy" id="742152"/>
    <lineage>
        <taxon>Eukaryota</taxon>
        <taxon>Fungi</taxon>
        <taxon>Dikarya</taxon>
        <taxon>Basidiomycota</taxon>
        <taxon>Agaricomycotina</taxon>
        <taxon>Agaricomycetes</taxon>
        <taxon>Polyporales</taxon>
        <taxon>Phaeolaceae</taxon>
        <taxon>Wolfiporia</taxon>
    </lineage>
</organism>
<evidence type="ECO:0000256" key="3">
    <source>
        <dbReference type="SAM" id="MobiDB-lite"/>
    </source>
</evidence>
<dbReference type="InterPro" id="IPR014756">
    <property type="entry name" value="Ig_E-set"/>
</dbReference>
<evidence type="ECO:0000256" key="2">
    <source>
        <dbReference type="PROSITE-ProRule" id="PRU00023"/>
    </source>
</evidence>
<dbReference type="Pfam" id="PF12796">
    <property type="entry name" value="Ank_2"/>
    <property type="match status" value="1"/>
</dbReference>
<sequence>MAQEFNPETITFEQLLNTYSPPPAPPAPASPVPLALDPTQALSVPQQSPPFLLFNQQNPPPITALPPPRIHRLIPSSGPTYGGIEVTVLGANFHPSMQLNCTFGGTTSSSTQRWSDNTLVCMLPPSPTAGVVNVWFEGLHKQEDGTPPCLFTYTDETDKALMELALQVVGLKMTGKIEDARNVAMRIVGNTGSDDSSGGARSSNAMQLAGELDIPRDLRHLLLSRAGSNGDFETVILDFLSVLDIAIDRPTLSLASSISHQTASGQTLLHLAVMAKFPALVRFLIAHEIDIDVRDKNGCTALFLAAVVRSTECAKALIEAGAALDIVNALGKTPEDVAPEGFFDAIFVISDDDEAAWGDVEEESESDEPARPAPPRRARKSFVRRRRSSHFTRDITPQSKTPQRPAARPAESKSKKALEAGMADEKQVASFMDMFSRTLAQWQHPQGMIPNMPNLPLPHLPHLPLPAIPAWNALPQMPAVFPVLVPITAISQLWGEKRVGEKSAGESEDDKDAGARSKQAVPTTQDWRAFWEKLVTQGGESPQTHDEISDAPPPAYSPRRSDSCELPADVKVPLSEPIASSSGVMLPPSSERIVSRHIGYEPLPLPEQEVNAYAYRPAHKSLRKQQKKQDRMLFWMDDELEQMNSDFTKWLNCWRQTIHTVAIHAYDLPNYPHDRLATHWEVIFIKVERRPGIASVSRSFRMVAGRVLARSEFVDYMRENECSEEDIKDWEDDNRGDHTVHIIIVFHGLMRMLWFTIRDLTKDREGSENSSVIDVMAQIRRFHGCSGSGVA</sequence>
<dbReference type="CDD" id="cd00102">
    <property type="entry name" value="IPT"/>
    <property type="match status" value="1"/>
</dbReference>
<evidence type="ECO:0000256" key="1">
    <source>
        <dbReference type="ARBA" id="ARBA00023043"/>
    </source>
</evidence>
<dbReference type="PROSITE" id="PS50297">
    <property type="entry name" value="ANK_REP_REGION"/>
    <property type="match status" value="1"/>
</dbReference>
<reference evidence="5 6" key="1">
    <citation type="journal article" date="2012" name="Science">
        <title>The Paleozoic origin of enzymatic lignin decomposition reconstructed from 31 fungal genomes.</title>
        <authorList>
            <person name="Floudas D."/>
            <person name="Binder M."/>
            <person name="Riley R."/>
            <person name="Barry K."/>
            <person name="Blanchette R.A."/>
            <person name="Henrissat B."/>
            <person name="Martinez A.T."/>
            <person name="Otillar R."/>
            <person name="Spatafora J.W."/>
            <person name="Yadav J.S."/>
            <person name="Aerts A."/>
            <person name="Benoit I."/>
            <person name="Boyd A."/>
            <person name="Carlson A."/>
            <person name="Copeland A."/>
            <person name="Coutinho P.M."/>
            <person name="de Vries R.P."/>
            <person name="Ferreira P."/>
            <person name="Findley K."/>
            <person name="Foster B."/>
            <person name="Gaskell J."/>
            <person name="Glotzer D."/>
            <person name="Gorecki P."/>
            <person name="Heitman J."/>
            <person name="Hesse C."/>
            <person name="Hori C."/>
            <person name="Igarashi K."/>
            <person name="Jurgens J.A."/>
            <person name="Kallen N."/>
            <person name="Kersten P."/>
            <person name="Kohler A."/>
            <person name="Kuees U."/>
            <person name="Kumar T.K.A."/>
            <person name="Kuo A."/>
            <person name="LaButti K."/>
            <person name="Larrondo L.F."/>
            <person name="Lindquist E."/>
            <person name="Ling A."/>
            <person name="Lombard V."/>
            <person name="Lucas S."/>
            <person name="Lundell T."/>
            <person name="Martin R."/>
            <person name="McLaughlin D.J."/>
            <person name="Morgenstern I."/>
            <person name="Morin E."/>
            <person name="Murat C."/>
            <person name="Nagy L.G."/>
            <person name="Nolan M."/>
            <person name="Ohm R.A."/>
            <person name="Patyshakuliyeva A."/>
            <person name="Rokas A."/>
            <person name="Ruiz-Duenas F.J."/>
            <person name="Sabat G."/>
            <person name="Salamov A."/>
            <person name="Samejima M."/>
            <person name="Schmutz J."/>
            <person name="Slot J.C."/>
            <person name="St John F."/>
            <person name="Stenlid J."/>
            <person name="Sun H."/>
            <person name="Sun S."/>
            <person name="Syed K."/>
            <person name="Tsang A."/>
            <person name="Wiebenga A."/>
            <person name="Young D."/>
            <person name="Pisabarro A."/>
            <person name="Eastwood D.C."/>
            <person name="Martin F."/>
            <person name="Cullen D."/>
            <person name="Grigoriev I.V."/>
            <person name="Hibbett D.S."/>
        </authorList>
    </citation>
    <scope>NUCLEOTIDE SEQUENCE [LARGE SCALE GENOMIC DNA]</scope>
    <source>
        <strain evidence="5 6">MD-104</strain>
    </source>
</reference>
<dbReference type="OrthoDB" id="71307at2759"/>
<feature type="compositionally biased region" description="Acidic residues" evidence="3">
    <location>
        <begin position="358"/>
        <end position="367"/>
    </location>
</feature>
<dbReference type="STRING" id="742152.A0A2H3JZX1"/>
<dbReference type="Gene3D" id="2.60.40.10">
    <property type="entry name" value="Immunoglobulins"/>
    <property type="match status" value="1"/>
</dbReference>
<dbReference type="GO" id="GO:0006357">
    <property type="term" value="P:regulation of transcription by RNA polymerase II"/>
    <property type="evidence" value="ECO:0007669"/>
    <property type="project" value="TreeGrafter"/>
</dbReference>
<proteinExistence type="predicted"/>
<dbReference type="GO" id="GO:0005634">
    <property type="term" value="C:nucleus"/>
    <property type="evidence" value="ECO:0007669"/>
    <property type="project" value="TreeGrafter"/>
</dbReference>
<evidence type="ECO:0000313" key="5">
    <source>
        <dbReference type="EMBL" id="PCH43418.1"/>
    </source>
</evidence>
<dbReference type="OMA" id="MQLNCTF"/>